<keyword evidence="3" id="KW-1185">Reference proteome</keyword>
<accession>A0A9P4GVM5</accession>
<sequence>LGGCKQRYCREGSLTSPKVRCHCAVRHERLQTVTEFVRACSLSEQFLSKFPWLSLQGAARIDREVHDQESHEWELLLEKFTLDWMVSGYILLAAALYQITTHDDRYSKKGSMEFVITDNAIYMYDLPSIADAVFRNMDENPYNLYPCGPNRISGIVASGKVLGNKYGDKLKSRFEAALASEFSNADGTILPVRSELTGFTIPGVAGAISDVAPSVYCRPYLPHVAHRHWAIMKRENLRWTADGYLELCNLIGADNIDPGNYKAGKGFVCAAMASVASEYGDYRIRDELIRQVDEERFQEQVPFCYRAG</sequence>
<evidence type="ECO:0000259" key="1">
    <source>
        <dbReference type="Pfam" id="PF18566"/>
    </source>
</evidence>
<feature type="domain" description="Linalool dehydratase/isomerase" evidence="1">
    <location>
        <begin position="85"/>
        <end position="295"/>
    </location>
</feature>
<dbReference type="InterPro" id="IPR041411">
    <property type="entry name" value="Ldi"/>
</dbReference>
<feature type="non-terminal residue" evidence="2">
    <location>
        <position position="1"/>
    </location>
</feature>
<comment type="caution">
    <text evidence="2">The sequence shown here is derived from an EMBL/GenBank/DDBJ whole genome shotgun (WGS) entry which is preliminary data.</text>
</comment>
<organism evidence="2 3">
    <name type="scientific">Setomelanomma holmii</name>
    <dbReference type="NCBI Taxonomy" id="210430"/>
    <lineage>
        <taxon>Eukaryota</taxon>
        <taxon>Fungi</taxon>
        <taxon>Dikarya</taxon>
        <taxon>Ascomycota</taxon>
        <taxon>Pezizomycotina</taxon>
        <taxon>Dothideomycetes</taxon>
        <taxon>Pleosporomycetidae</taxon>
        <taxon>Pleosporales</taxon>
        <taxon>Pleosporineae</taxon>
        <taxon>Phaeosphaeriaceae</taxon>
        <taxon>Setomelanomma</taxon>
    </lineage>
</organism>
<dbReference type="AlphaFoldDB" id="A0A9P4GVM5"/>
<name>A0A9P4GVM5_9PLEO</name>
<dbReference type="Proteomes" id="UP000799777">
    <property type="component" value="Unassembled WGS sequence"/>
</dbReference>
<protein>
    <recommendedName>
        <fullName evidence="1">Linalool dehydratase/isomerase domain-containing protein</fullName>
    </recommendedName>
</protein>
<evidence type="ECO:0000313" key="3">
    <source>
        <dbReference type="Proteomes" id="UP000799777"/>
    </source>
</evidence>
<dbReference type="OrthoDB" id="9979195at2759"/>
<gene>
    <name evidence="2" type="ORF">EK21DRAFT_95409</name>
</gene>
<dbReference type="EMBL" id="ML978429">
    <property type="protein sequence ID" value="KAF2022827.1"/>
    <property type="molecule type" value="Genomic_DNA"/>
</dbReference>
<evidence type="ECO:0000313" key="2">
    <source>
        <dbReference type="EMBL" id="KAF2022827.1"/>
    </source>
</evidence>
<reference evidence="2" key="1">
    <citation type="journal article" date="2020" name="Stud. Mycol.">
        <title>101 Dothideomycetes genomes: a test case for predicting lifestyles and emergence of pathogens.</title>
        <authorList>
            <person name="Haridas S."/>
            <person name="Albert R."/>
            <person name="Binder M."/>
            <person name="Bloem J."/>
            <person name="Labutti K."/>
            <person name="Salamov A."/>
            <person name="Andreopoulos B."/>
            <person name="Baker S."/>
            <person name="Barry K."/>
            <person name="Bills G."/>
            <person name="Bluhm B."/>
            <person name="Cannon C."/>
            <person name="Castanera R."/>
            <person name="Culley D."/>
            <person name="Daum C."/>
            <person name="Ezra D."/>
            <person name="Gonzalez J."/>
            <person name="Henrissat B."/>
            <person name="Kuo A."/>
            <person name="Liang C."/>
            <person name="Lipzen A."/>
            <person name="Lutzoni F."/>
            <person name="Magnuson J."/>
            <person name="Mondo S."/>
            <person name="Nolan M."/>
            <person name="Ohm R."/>
            <person name="Pangilinan J."/>
            <person name="Park H.-J."/>
            <person name="Ramirez L."/>
            <person name="Alfaro M."/>
            <person name="Sun H."/>
            <person name="Tritt A."/>
            <person name="Yoshinaga Y."/>
            <person name="Zwiers L.-H."/>
            <person name="Turgeon B."/>
            <person name="Goodwin S."/>
            <person name="Spatafora J."/>
            <person name="Crous P."/>
            <person name="Grigoriev I."/>
        </authorList>
    </citation>
    <scope>NUCLEOTIDE SEQUENCE</scope>
    <source>
        <strain evidence="2">CBS 110217</strain>
    </source>
</reference>
<dbReference type="Pfam" id="PF18566">
    <property type="entry name" value="Ldi"/>
    <property type="match status" value="1"/>
</dbReference>
<proteinExistence type="predicted"/>